<feature type="transmembrane region" description="Helical" evidence="3">
    <location>
        <begin position="89"/>
        <end position="111"/>
    </location>
</feature>
<keyword evidence="4" id="KW-0282">Flagellum</keyword>
<evidence type="ECO:0000313" key="4">
    <source>
        <dbReference type="EMBL" id="WCT72911.1"/>
    </source>
</evidence>
<dbReference type="Pfam" id="PF01312">
    <property type="entry name" value="Bac_export_2"/>
    <property type="match status" value="1"/>
</dbReference>
<feature type="region of interest" description="Disordered" evidence="2">
    <location>
        <begin position="1"/>
        <end position="25"/>
    </location>
</feature>
<evidence type="ECO:0000256" key="1">
    <source>
        <dbReference type="ARBA" id="ARBA00010690"/>
    </source>
</evidence>
<dbReference type="EMBL" id="CP117411">
    <property type="protein sequence ID" value="WCT72911.1"/>
    <property type="molecule type" value="Genomic_DNA"/>
</dbReference>
<reference evidence="4 5" key="1">
    <citation type="submission" date="2023-02" db="EMBL/GenBank/DDBJ databases">
        <title>Genome sequence of Sphingomonas naphthae.</title>
        <authorList>
            <person name="Kim S."/>
            <person name="Heo J."/>
            <person name="Kwon S.-W."/>
        </authorList>
    </citation>
    <scope>NUCLEOTIDE SEQUENCE [LARGE SCALE GENOMIC DNA]</scope>
    <source>
        <strain evidence="4 5">KACC 18716</strain>
    </source>
</reference>
<dbReference type="Gene3D" id="6.10.250.2080">
    <property type="match status" value="1"/>
</dbReference>
<evidence type="ECO:0000256" key="2">
    <source>
        <dbReference type="SAM" id="MobiDB-lite"/>
    </source>
</evidence>
<dbReference type="RefSeq" id="WP_273686886.1">
    <property type="nucleotide sequence ID" value="NZ_CP117411.1"/>
</dbReference>
<sequence>MSDAPDNDQKTESPTPKRLQDAREKGDILQSKELGAALVMMAGAGWLMTAGGWLVASTQDMLIDGLSFDHGVVENFDPGSAIARLTMPIVAPVAALFAMTFLAAIAGPVLLGSGGFRWEAMNFKGDRINPAAGLKRIFGTQGLVELGKSMAKIALMGAVGWWLFSGRMKAMTTLTAPDLRTAITEIGGTFTFAVVVMSVALGAIAGIDVPMQAIRRAGRLRMTKQEIKDEHKQSEGSPELKGHIRRKQAEILQSSTRGAIADANVVLVNPTHFAVALRYRPGFDAAPIVVARGRGEMAQAIRDFADEKAVPVLRYPQLARAIYFTSRAGHLVREDLYIAVATVLAFVFNLDRAMADGISQPEVIVPADARYDADGKKE</sequence>
<keyword evidence="4" id="KW-0966">Cell projection</keyword>
<feature type="transmembrane region" description="Helical" evidence="3">
    <location>
        <begin position="153"/>
        <end position="170"/>
    </location>
</feature>
<gene>
    <name evidence="4" type="ORF">PQ455_14900</name>
</gene>
<keyword evidence="3" id="KW-0812">Transmembrane</keyword>
<feature type="transmembrane region" description="Helical" evidence="3">
    <location>
        <begin position="34"/>
        <end position="56"/>
    </location>
</feature>
<evidence type="ECO:0000256" key="3">
    <source>
        <dbReference type="SAM" id="Phobius"/>
    </source>
</evidence>
<dbReference type="PANTHER" id="PTHR30531:SF12">
    <property type="entry name" value="FLAGELLAR BIOSYNTHETIC PROTEIN FLHB"/>
    <property type="match status" value="1"/>
</dbReference>
<accession>A0ABY7TJF7</accession>
<comment type="similarity">
    <text evidence="1">Belongs to the type III secretion exporter family.</text>
</comment>
<organism evidence="4 5">
    <name type="scientific">Sphingomonas naphthae</name>
    <dbReference type="NCBI Taxonomy" id="1813468"/>
    <lineage>
        <taxon>Bacteria</taxon>
        <taxon>Pseudomonadati</taxon>
        <taxon>Pseudomonadota</taxon>
        <taxon>Alphaproteobacteria</taxon>
        <taxon>Sphingomonadales</taxon>
        <taxon>Sphingomonadaceae</taxon>
        <taxon>Sphingomonas</taxon>
    </lineage>
</organism>
<proteinExistence type="inferred from homology"/>
<protein>
    <submittedName>
        <fullName evidence="4">Flagellar type III secretion system protein FlhB</fullName>
    </submittedName>
</protein>
<name>A0ABY7TJF7_9SPHN</name>
<feature type="transmembrane region" description="Helical" evidence="3">
    <location>
        <begin position="190"/>
        <end position="211"/>
    </location>
</feature>
<dbReference type="PRINTS" id="PR00950">
    <property type="entry name" value="TYPE3IMSPROT"/>
</dbReference>
<keyword evidence="3" id="KW-0472">Membrane</keyword>
<keyword evidence="3" id="KW-1133">Transmembrane helix</keyword>
<dbReference type="SUPFAM" id="SSF160544">
    <property type="entry name" value="EscU C-terminal domain-like"/>
    <property type="match status" value="1"/>
</dbReference>
<keyword evidence="4" id="KW-0969">Cilium</keyword>
<dbReference type="Proteomes" id="UP001220395">
    <property type="component" value="Chromosome"/>
</dbReference>
<dbReference type="Gene3D" id="3.40.1690.10">
    <property type="entry name" value="secretion proteins EscU"/>
    <property type="match status" value="1"/>
</dbReference>
<dbReference type="InterPro" id="IPR029025">
    <property type="entry name" value="T3SS_substrate_exporter_C"/>
</dbReference>
<dbReference type="InterPro" id="IPR006135">
    <property type="entry name" value="T3SS_substrate_exporter"/>
</dbReference>
<dbReference type="PANTHER" id="PTHR30531">
    <property type="entry name" value="FLAGELLAR BIOSYNTHETIC PROTEIN FLHB"/>
    <property type="match status" value="1"/>
</dbReference>
<keyword evidence="5" id="KW-1185">Reference proteome</keyword>
<evidence type="ECO:0000313" key="5">
    <source>
        <dbReference type="Proteomes" id="UP001220395"/>
    </source>
</evidence>